<evidence type="ECO:0000256" key="1">
    <source>
        <dbReference type="ARBA" id="ARBA00001936"/>
    </source>
</evidence>
<comment type="similarity">
    <text evidence="10 13">Belongs to the GARS family.</text>
</comment>
<evidence type="ECO:0000256" key="6">
    <source>
        <dbReference type="ARBA" id="ARBA00022598"/>
    </source>
</evidence>
<dbReference type="EMBL" id="BAAAPZ010000006">
    <property type="protein sequence ID" value="GAA2097156.1"/>
    <property type="molecule type" value="Genomic_DNA"/>
</dbReference>
<feature type="domain" description="ATP-grasp" evidence="15">
    <location>
        <begin position="107"/>
        <end position="307"/>
    </location>
</feature>
<evidence type="ECO:0000256" key="7">
    <source>
        <dbReference type="ARBA" id="ARBA00022741"/>
    </source>
</evidence>
<keyword evidence="17" id="KW-1185">Reference proteome</keyword>
<dbReference type="InterPro" id="IPR011761">
    <property type="entry name" value="ATP-grasp"/>
</dbReference>
<evidence type="ECO:0000256" key="14">
    <source>
        <dbReference type="SAM" id="MobiDB-lite"/>
    </source>
</evidence>
<dbReference type="RefSeq" id="WP_344336914.1">
    <property type="nucleotide sequence ID" value="NZ_BAAAPZ010000006.1"/>
</dbReference>
<proteinExistence type="inferred from homology"/>
<evidence type="ECO:0000256" key="8">
    <source>
        <dbReference type="ARBA" id="ARBA00022755"/>
    </source>
</evidence>
<evidence type="ECO:0000256" key="3">
    <source>
        <dbReference type="ARBA" id="ARBA00004672"/>
    </source>
</evidence>
<dbReference type="Pfam" id="PF02844">
    <property type="entry name" value="GARS_N"/>
    <property type="match status" value="1"/>
</dbReference>
<dbReference type="InterPro" id="IPR000115">
    <property type="entry name" value="PRibGlycinamide_synth"/>
</dbReference>
<keyword evidence="6 12" id="KW-0436">Ligase</keyword>
<comment type="pathway">
    <text evidence="4 13">Purine metabolism; IMP biosynthesis via de novo pathway; N(1)-(5-phospho-D-ribosyl)glycinamide from 5-phospho-alpha-D-ribose 1-diphosphate: step 2/2.</text>
</comment>
<dbReference type="InterPro" id="IPR001636">
    <property type="entry name" value="SAICAR_synth"/>
</dbReference>
<dbReference type="Pfam" id="PF01071">
    <property type="entry name" value="GARS_A"/>
    <property type="match status" value="1"/>
</dbReference>
<dbReference type="InterPro" id="IPR011054">
    <property type="entry name" value="Rudment_hybrid_motif"/>
</dbReference>
<evidence type="ECO:0000256" key="5">
    <source>
        <dbReference type="ARBA" id="ARBA00010190"/>
    </source>
</evidence>
<feature type="region of interest" description="Disordered" evidence="14">
    <location>
        <begin position="425"/>
        <end position="454"/>
    </location>
</feature>
<dbReference type="HAMAP" id="MF_00138">
    <property type="entry name" value="GARS"/>
    <property type="match status" value="1"/>
</dbReference>
<dbReference type="EC" id="6.3.4.13" evidence="13"/>
<dbReference type="InterPro" id="IPR020559">
    <property type="entry name" value="PRibGlycinamide_synth_CS"/>
</dbReference>
<dbReference type="Gene3D" id="3.30.1490.20">
    <property type="entry name" value="ATP-grasp fold, A domain"/>
    <property type="match status" value="1"/>
</dbReference>
<evidence type="ECO:0000256" key="4">
    <source>
        <dbReference type="ARBA" id="ARBA00005174"/>
    </source>
</evidence>
<dbReference type="NCBIfam" id="TIGR00877">
    <property type="entry name" value="purD"/>
    <property type="match status" value="1"/>
</dbReference>
<dbReference type="SUPFAM" id="SSF56104">
    <property type="entry name" value="SAICAR synthase-like"/>
    <property type="match status" value="1"/>
</dbReference>
<keyword evidence="8 12" id="KW-0658">Purine biosynthesis</keyword>
<sequence>MKVLVIGPGAREHALVSALSRDEAVDAVIAAPGNPGIDLLCETRPLDQTDPGACVALARQLDVSLVVIGPEAPLVAGVADALREASFPVFGPGQEAAVLEGSKAYAKEVMEAAGVPTAAAVAATTPAEARAALERFGAPHVVKADGLAAGKGVVVTDDIAAAQAHAESCLSASDRVVIEEYLDGPEVSLFVVCDGTTAVPLSPAQDFKRIGDGDSGPNTGGMGAYSPLPWAPEGMVDEIVSRVAQPVVDELARRGSPFVGLLYCGLALTSRGLRVIEFNVRFGDPETQSVLARLRTPLAGLLLAAAQGTLAQHLPLDWDPRSAVTVVLAAENYPEAPRKGDPISGLEDALALEGVDVLHAGTVLSPEGEFLTDGGRVLSVVALGEDLAAARKRAYEAASRISWEGVQYRTDIALKAERGEITVPEASAGSAAEARPASAASEPSGASGTSAPTASGATTAAAAVASAAANAPAVPGWKHAYSGKVRDLYIREGESDLASAAEVLMVASDRISAYDWVLSSEIPDKGRVLTGLSVWWFDQLRDLVGNHVVSVDVPEEVAGRGLICRRLDMFEVECVARGYLTGSGLADYRRTGAVCGNALPDGLGEGSRLEPAIFTPATKAAVGDHDENIDFACTVEILGQEDAEALRDLTLRVYERARELAGERGIVLADTKFEFGRDADGRIVLADEVLTPDSSRFWDAATFVPGEAAESFDKQFVRDWLTSPESGWDKSGSVPPPELPAEVVERTRARYLEAFERITGTPFPG</sequence>
<comment type="cofactor">
    <cofactor evidence="2">
        <name>Mg(2+)</name>
        <dbReference type="ChEBI" id="CHEBI:18420"/>
    </cofactor>
</comment>
<accession>A0ABP5IDM3</accession>
<dbReference type="PROSITE" id="PS50975">
    <property type="entry name" value="ATP_GRASP"/>
    <property type="match status" value="1"/>
</dbReference>
<dbReference type="Gene3D" id="3.40.50.20">
    <property type="match status" value="1"/>
</dbReference>
<evidence type="ECO:0000256" key="13">
    <source>
        <dbReference type="HAMAP-Rule" id="MF_00138"/>
    </source>
</evidence>
<dbReference type="HAMAP" id="MF_00137">
    <property type="entry name" value="SAICAR_synth"/>
    <property type="match status" value="1"/>
</dbReference>
<dbReference type="InterPro" id="IPR020561">
    <property type="entry name" value="PRibGlycinamid_synth_ATP-grasp"/>
</dbReference>
<keyword evidence="9 12" id="KW-0067">ATP-binding</keyword>
<dbReference type="Pfam" id="PF01259">
    <property type="entry name" value="SAICAR_synt"/>
    <property type="match status" value="1"/>
</dbReference>
<dbReference type="SMART" id="SM01210">
    <property type="entry name" value="GARS_C"/>
    <property type="match status" value="1"/>
</dbReference>
<dbReference type="PANTHER" id="PTHR43472:SF1">
    <property type="entry name" value="PHOSPHORIBOSYLAMINE--GLYCINE LIGASE, CHLOROPLASTIC"/>
    <property type="match status" value="1"/>
</dbReference>
<dbReference type="NCBIfam" id="TIGR00081">
    <property type="entry name" value="purC"/>
    <property type="match status" value="1"/>
</dbReference>
<dbReference type="SUPFAM" id="SSF52440">
    <property type="entry name" value="PreATP-grasp domain"/>
    <property type="match status" value="1"/>
</dbReference>
<dbReference type="Gene3D" id="3.30.200.20">
    <property type="entry name" value="Phosphorylase Kinase, domain 1"/>
    <property type="match status" value="1"/>
</dbReference>
<evidence type="ECO:0000256" key="2">
    <source>
        <dbReference type="ARBA" id="ARBA00001946"/>
    </source>
</evidence>
<dbReference type="InterPro" id="IPR028923">
    <property type="entry name" value="SAICAR_synt/ADE2_N"/>
</dbReference>
<evidence type="ECO:0000313" key="16">
    <source>
        <dbReference type="EMBL" id="GAA2097156.1"/>
    </source>
</evidence>
<organism evidence="16 17">
    <name type="scientific">Brevibacterium salitolerans</name>
    <dbReference type="NCBI Taxonomy" id="1403566"/>
    <lineage>
        <taxon>Bacteria</taxon>
        <taxon>Bacillati</taxon>
        <taxon>Actinomycetota</taxon>
        <taxon>Actinomycetes</taxon>
        <taxon>Micrococcales</taxon>
        <taxon>Brevibacteriaceae</taxon>
        <taxon>Brevibacterium</taxon>
    </lineage>
</organism>
<dbReference type="SMART" id="SM01209">
    <property type="entry name" value="GARS_A"/>
    <property type="match status" value="1"/>
</dbReference>
<evidence type="ECO:0000256" key="11">
    <source>
        <dbReference type="ARBA" id="ARBA00048475"/>
    </source>
</evidence>
<dbReference type="PROSITE" id="PS00184">
    <property type="entry name" value="GARS"/>
    <property type="match status" value="1"/>
</dbReference>
<evidence type="ECO:0000256" key="12">
    <source>
        <dbReference type="HAMAP-Rule" id="MF_00137"/>
    </source>
</evidence>
<name>A0ABP5IDM3_9MICO</name>
<protein>
    <recommendedName>
        <fullName evidence="12 13">Multifunctional fusion protein</fullName>
    </recommendedName>
    <domain>
        <recommendedName>
            <fullName evidence="13">Phosphoribosylamine--glycine ligase</fullName>
            <ecNumber evidence="13">6.3.4.13</ecNumber>
        </recommendedName>
        <alternativeName>
            <fullName evidence="13">GARS</fullName>
        </alternativeName>
        <alternativeName>
            <fullName evidence="13">Glycinamide ribonucleotide synthetase</fullName>
        </alternativeName>
        <alternativeName>
            <fullName evidence="13">Phosphoribosylglycinamide synthetase</fullName>
        </alternativeName>
    </domain>
    <domain>
        <recommendedName>
            <fullName evidence="12">Phosphoribosylaminoimidazole-succinocarboxamide synthase</fullName>
            <ecNumber evidence="12">6.3.2.6</ecNumber>
        </recommendedName>
        <alternativeName>
            <fullName evidence="12">SAICAR synthetase</fullName>
        </alternativeName>
    </domain>
</protein>
<dbReference type="PANTHER" id="PTHR43472">
    <property type="entry name" value="PHOSPHORIBOSYLAMINE--GLYCINE LIGASE"/>
    <property type="match status" value="1"/>
</dbReference>
<reference evidence="17" key="1">
    <citation type="journal article" date="2019" name="Int. J. Syst. Evol. Microbiol.">
        <title>The Global Catalogue of Microorganisms (GCM) 10K type strain sequencing project: providing services to taxonomists for standard genome sequencing and annotation.</title>
        <authorList>
            <consortium name="The Broad Institute Genomics Platform"/>
            <consortium name="The Broad Institute Genome Sequencing Center for Infectious Disease"/>
            <person name="Wu L."/>
            <person name="Ma J."/>
        </authorList>
    </citation>
    <scope>NUCLEOTIDE SEQUENCE [LARGE SCALE GENOMIC DNA]</scope>
    <source>
        <strain evidence="17">JCM 15900</strain>
    </source>
</reference>
<dbReference type="SUPFAM" id="SSF56059">
    <property type="entry name" value="Glutathione synthetase ATP-binding domain-like"/>
    <property type="match status" value="1"/>
</dbReference>
<dbReference type="SUPFAM" id="SSF51246">
    <property type="entry name" value="Rudiment single hybrid motif"/>
    <property type="match status" value="1"/>
</dbReference>
<gene>
    <name evidence="12" type="primary">purC</name>
    <name evidence="13" type="synonym">purD</name>
    <name evidence="16" type="ORF">GCM10009823_17670</name>
</gene>
<dbReference type="EC" id="6.3.2.6" evidence="12"/>
<dbReference type="Proteomes" id="UP001500984">
    <property type="component" value="Unassembled WGS sequence"/>
</dbReference>
<dbReference type="InterPro" id="IPR020562">
    <property type="entry name" value="PRibGlycinamide_synth_N"/>
</dbReference>
<dbReference type="InterPro" id="IPR020560">
    <property type="entry name" value="PRibGlycinamide_synth_C-dom"/>
</dbReference>
<comment type="similarity">
    <text evidence="5 12">Belongs to the SAICAR synthetase family.</text>
</comment>
<dbReference type="InterPro" id="IPR037123">
    <property type="entry name" value="PRibGlycinamide_synth_C_sf"/>
</dbReference>
<dbReference type="Gene3D" id="3.30.470.20">
    <property type="entry name" value="ATP-grasp fold, B domain"/>
    <property type="match status" value="2"/>
</dbReference>
<comment type="pathway">
    <text evidence="3 12">Purine metabolism; IMP biosynthesis via de novo pathway; 5-amino-1-(5-phospho-D-ribosyl)imidazole-4-carboxamide from 5-amino-1-(5-phospho-D-ribosyl)imidazole-4-carboxylate: step 1/2.</text>
</comment>
<dbReference type="InterPro" id="IPR013815">
    <property type="entry name" value="ATP_grasp_subdomain_1"/>
</dbReference>
<comment type="catalytic activity">
    <reaction evidence="11 12">
        <text>5-amino-1-(5-phospho-D-ribosyl)imidazole-4-carboxylate + L-aspartate + ATP = (2S)-2-[5-amino-1-(5-phospho-beta-D-ribosyl)imidazole-4-carboxamido]succinate + ADP + phosphate + 2 H(+)</text>
        <dbReference type="Rhea" id="RHEA:22628"/>
        <dbReference type="ChEBI" id="CHEBI:15378"/>
        <dbReference type="ChEBI" id="CHEBI:29991"/>
        <dbReference type="ChEBI" id="CHEBI:30616"/>
        <dbReference type="ChEBI" id="CHEBI:43474"/>
        <dbReference type="ChEBI" id="CHEBI:58443"/>
        <dbReference type="ChEBI" id="CHEBI:77657"/>
        <dbReference type="ChEBI" id="CHEBI:456216"/>
        <dbReference type="EC" id="6.3.2.6"/>
    </reaction>
</comment>
<dbReference type="PROSITE" id="PS01058">
    <property type="entry name" value="SAICAR_SYNTHETASE_2"/>
    <property type="match status" value="1"/>
</dbReference>
<evidence type="ECO:0000259" key="15">
    <source>
        <dbReference type="PROSITE" id="PS50975"/>
    </source>
</evidence>
<comment type="cofactor">
    <cofactor evidence="1">
        <name>Mn(2+)</name>
        <dbReference type="ChEBI" id="CHEBI:29035"/>
    </cofactor>
</comment>
<keyword evidence="7 12" id="KW-0547">Nucleotide-binding</keyword>
<evidence type="ECO:0000313" key="17">
    <source>
        <dbReference type="Proteomes" id="UP001500984"/>
    </source>
</evidence>
<dbReference type="Gene3D" id="3.90.600.10">
    <property type="entry name" value="Phosphoribosylglycinamide synthetase, C-terminal domain"/>
    <property type="match status" value="1"/>
</dbReference>
<comment type="caution">
    <text evidence="16">The sequence shown here is derived from an EMBL/GenBank/DDBJ whole genome shotgun (WGS) entry which is preliminary data.</text>
</comment>
<evidence type="ECO:0000256" key="10">
    <source>
        <dbReference type="ARBA" id="ARBA00038345"/>
    </source>
</evidence>
<dbReference type="Pfam" id="PF02843">
    <property type="entry name" value="GARS_C"/>
    <property type="match status" value="1"/>
</dbReference>
<evidence type="ECO:0000256" key="9">
    <source>
        <dbReference type="ARBA" id="ARBA00022840"/>
    </source>
</evidence>
<comment type="catalytic activity">
    <reaction evidence="13">
        <text>5-phospho-beta-D-ribosylamine + glycine + ATP = N(1)-(5-phospho-beta-D-ribosyl)glycinamide + ADP + phosphate + H(+)</text>
        <dbReference type="Rhea" id="RHEA:17453"/>
        <dbReference type="ChEBI" id="CHEBI:15378"/>
        <dbReference type="ChEBI" id="CHEBI:30616"/>
        <dbReference type="ChEBI" id="CHEBI:43474"/>
        <dbReference type="ChEBI" id="CHEBI:57305"/>
        <dbReference type="ChEBI" id="CHEBI:58681"/>
        <dbReference type="ChEBI" id="CHEBI:143788"/>
        <dbReference type="ChEBI" id="CHEBI:456216"/>
        <dbReference type="EC" id="6.3.4.13"/>
    </reaction>
</comment>
<dbReference type="CDD" id="cd01414">
    <property type="entry name" value="SAICAR_synt_Sc"/>
    <property type="match status" value="1"/>
</dbReference>
<dbReference type="InterPro" id="IPR018236">
    <property type="entry name" value="SAICAR_synthetase_CS"/>
</dbReference>
<dbReference type="NCBIfam" id="NF010568">
    <property type="entry name" value="PRK13961.1"/>
    <property type="match status" value="1"/>
</dbReference>
<dbReference type="InterPro" id="IPR016185">
    <property type="entry name" value="PreATP-grasp_dom_sf"/>
</dbReference>